<evidence type="ECO:0000313" key="7">
    <source>
        <dbReference type="EMBL" id="MFC0351147.1"/>
    </source>
</evidence>
<protein>
    <recommendedName>
        <fullName evidence="2">Cell shape-determining protein MreC</fullName>
    </recommendedName>
    <alternativeName>
        <fullName evidence="4">Cell shape protein MreC</fullName>
    </alternativeName>
</protein>
<evidence type="ECO:0000313" key="8">
    <source>
        <dbReference type="Proteomes" id="UP001589844"/>
    </source>
</evidence>
<feature type="compositionally biased region" description="Basic and acidic residues" evidence="5">
    <location>
        <begin position="298"/>
        <end position="316"/>
    </location>
</feature>
<dbReference type="Gene3D" id="2.40.10.340">
    <property type="entry name" value="Rod shape-determining protein MreC, domain 1"/>
    <property type="match status" value="1"/>
</dbReference>
<sequence length="354" mass="38239">MQHSPPPLFKQGASARVKVVFFAILSIALLLVDSRINSLVRVRQVVGTALYPLQMLVLMPRDAAQNVADYFSSTSALQKELNSLKLQQISNAQAVQKTQLLQTENDHLRQLIDLKARTPSASVLAEILYDARDLYNRKIILNKGSQHGVTLSQPVIDEHGVVGQVTRVFPLTAEVTLLTDKNQAIPVQIQRNGLRSVINGRGRSAFLDMRVTSNADVQPGDILVTSGIDGIYPAGLQVAKVAQIENKATNTFEVVLCAPLAGIDLHKQLLILLVDTDNLPPPESEEARAKKEKINRKVTRDSVKDATKEPSVDAAKESAAPNGAPATTAKPANPANPTEAAPVSVPATSVKEVR</sequence>
<feature type="domain" description="Rod shape-determining protein MreC beta-barrel core" evidence="6">
    <location>
        <begin position="128"/>
        <end position="272"/>
    </location>
</feature>
<reference evidence="7 8" key="1">
    <citation type="submission" date="2024-09" db="EMBL/GenBank/DDBJ databases">
        <authorList>
            <person name="Sun Q."/>
            <person name="Mori K."/>
        </authorList>
    </citation>
    <scope>NUCLEOTIDE SEQUENCE [LARGE SCALE GENOMIC DNA]</scope>
    <source>
        <strain evidence="7 8">CCM 8677</strain>
    </source>
</reference>
<dbReference type="Proteomes" id="UP001589844">
    <property type="component" value="Unassembled WGS sequence"/>
</dbReference>
<dbReference type="PANTHER" id="PTHR34138:SF1">
    <property type="entry name" value="CELL SHAPE-DETERMINING PROTEIN MREC"/>
    <property type="match status" value="1"/>
</dbReference>
<dbReference type="InterPro" id="IPR042175">
    <property type="entry name" value="Cell/Rod_MreC_2"/>
</dbReference>
<organism evidence="7 8">
    <name type="scientific">Undibacterium danionis</name>
    <dbReference type="NCBI Taxonomy" id="1812100"/>
    <lineage>
        <taxon>Bacteria</taxon>
        <taxon>Pseudomonadati</taxon>
        <taxon>Pseudomonadota</taxon>
        <taxon>Betaproteobacteria</taxon>
        <taxon>Burkholderiales</taxon>
        <taxon>Oxalobacteraceae</taxon>
        <taxon>Undibacterium</taxon>
    </lineage>
</organism>
<dbReference type="RefSeq" id="WP_390213746.1">
    <property type="nucleotide sequence ID" value="NZ_JBHLXJ010000016.1"/>
</dbReference>
<dbReference type="PANTHER" id="PTHR34138">
    <property type="entry name" value="CELL SHAPE-DETERMINING PROTEIN MREC"/>
    <property type="match status" value="1"/>
</dbReference>
<proteinExistence type="inferred from homology"/>
<comment type="similarity">
    <text evidence="1">Belongs to the MreC family.</text>
</comment>
<feature type="region of interest" description="Disordered" evidence="5">
    <location>
        <begin position="277"/>
        <end position="354"/>
    </location>
</feature>
<evidence type="ECO:0000256" key="5">
    <source>
        <dbReference type="SAM" id="MobiDB-lite"/>
    </source>
</evidence>
<dbReference type="InterPro" id="IPR055342">
    <property type="entry name" value="MreC_beta-barrel_core"/>
</dbReference>
<accession>A0ABV6IHN2</accession>
<dbReference type="Pfam" id="PF04085">
    <property type="entry name" value="MreC"/>
    <property type="match status" value="1"/>
</dbReference>
<feature type="compositionally biased region" description="Low complexity" evidence="5">
    <location>
        <begin position="319"/>
        <end position="342"/>
    </location>
</feature>
<keyword evidence="3" id="KW-0133">Cell shape</keyword>
<evidence type="ECO:0000259" key="6">
    <source>
        <dbReference type="Pfam" id="PF04085"/>
    </source>
</evidence>
<name>A0ABV6IHN2_9BURK</name>
<keyword evidence="8" id="KW-1185">Reference proteome</keyword>
<dbReference type="InterPro" id="IPR042177">
    <property type="entry name" value="Cell/Rod_1"/>
</dbReference>
<dbReference type="Gene3D" id="2.40.10.350">
    <property type="entry name" value="Rod shape-determining protein MreC, domain 2"/>
    <property type="match status" value="1"/>
</dbReference>
<evidence type="ECO:0000256" key="4">
    <source>
        <dbReference type="ARBA" id="ARBA00032089"/>
    </source>
</evidence>
<dbReference type="EMBL" id="JBHLXJ010000016">
    <property type="protein sequence ID" value="MFC0351147.1"/>
    <property type="molecule type" value="Genomic_DNA"/>
</dbReference>
<evidence type="ECO:0000256" key="1">
    <source>
        <dbReference type="ARBA" id="ARBA00009369"/>
    </source>
</evidence>
<evidence type="ECO:0000256" key="3">
    <source>
        <dbReference type="ARBA" id="ARBA00022960"/>
    </source>
</evidence>
<comment type="caution">
    <text evidence="7">The sequence shown here is derived from an EMBL/GenBank/DDBJ whole genome shotgun (WGS) entry which is preliminary data.</text>
</comment>
<gene>
    <name evidence="7" type="primary">mreC</name>
    <name evidence="7" type="ORF">ACFFJH_15115</name>
</gene>
<dbReference type="InterPro" id="IPR007221">
    <property type="entry name" value="MreC"/>
</dbReference>
<dbReference type="NCBIfam" id="TIGR00219">
    <property type="entry name" value="mreC"/>
    <property type="match status" value="1"/>
</dbReference>
<evidence type="ECO:0000256" key="2">
    <source>
        <dbReference type="ARBA" id="ARBA00013855"/>
    </source>
</evidence>